<organism evidence="1 2">
    <name type="scientific">Massilia phyllostachyos</name>
    <dbReference type="NCBI Taxonomy" id="2898585"/>
    <lineage>
        <taxon>Bacteria</taxon>
        <taxon>Pseudomonadati</taxon>
        <taxon>Pseudomonadota</taxon>
        <taxon>Betaproteobacteria</taxon>
        <taxon>Burkholderiales</taxon>
        <taxon>Oxalobacteraceae</taxon>
        <taxon>Telluria group</taxon>
        <taxon>Massilia</taxon>
    </lineage>
</organism>
<dbReference type="Proteomes" id="UP001179361">
    <property type="component" value="Unassembled WGS sequence"/>
</dbReference>
<keyword evidence="2" id="KW-1185">Reference proteome</keyword>
<name>A0ABS8Q9H7_9BURK</name>
<reference evidence="1" key="1">
    <citation type="submission" date="2021-11" db="EMBL/GenBank/DDBJ databases">
        <title>The complete genome of Massilia sp sp. G4R7.</title>
        <authorList>
            <person name="Liu L."/>
            <person name="Yue J."/>
            <person name="Yuan J."/>
            <person name="Yang F."/>
            <person name="Li L."/>
        </authorList>
    </citation>
    <scope>NUCLEOTIDE SEQUENCE</scope>
    <source>
        <strain evidence="1">G4R7</strain>
    </source>
</reference>
<accession>A0ABS8Q9H7</accession>
<evidence type="ECO:0000313" key="1">
    <source>
        <dbReference type="EMBL" id="MCD2518413.1"/>
    </source>
</evidence>
<protein>
    <submittedName>
        <fullName evidence="1">Uncharacterized protein</fullName>
    </submittedName>
</protein>
<proteinExistence type="predicted"/>
<sequence>MRFTRILILALVLLAIGTGARYGFNKEQNNMTNSNGSVEIALGASGESLEKKYPSSVTVSRQPAGLSFYKLNWTSNNKGTVRLVHGKHGVTFENVLHVLGTEDDSDKSAGINEFYVVCGITGPNGISDAEARTHIFSVIEKLKLAGWKSTIPFSSPRLFSKDVLSFMLVSGEDTTLSADYQPTLEEWVKLENLSTWAFYADGTFIDLSFTRDQILKTDNGRSAYVINLKIRTDEEYYRSFVAPDQRENWRALLPSAIEESTERRQQLEQIAIKKGFKIDSSYTDPPLPR</sequence>
<comment type="caution">
    <text evidence="1">The sequence shown here is derived from an EMBL/GenBank/DDBJ whole genome shotgun (WGS) entry which is preliminary data.</text>
</comment>
<gene>
    <name evidence="1" type="ORF">LQ564_19105</name>
</gene>
<dbReference type="RefSeq" id="WP_231059701.1">
    <property type="nucleotide sequence ID" value="NZ_JAJNOC010000007.1"/>
</dbReference>
<evidence type="ECO:0000313" key="2">
    <source>
        <dbReference type="Proteomes" id="UP001179361"/>
    </source>
</evidence>
<dbReference type="EMBL" id="JAJNOC010000007">
    <property type="protein sequence ID" value="MCD2518413.1"/>
    <property type="molecule type" value="Genomic_DNA"/>
</dbReference>